<dbReference type="GeneID" id="96010969"/>
<dbReference type="GO" id="GO:0070179">
    <property type="term" value="P:D-serine biosynthetic process"/>
    <property type="evidence" value="ECO:0007669"/>
    <property type="project" value="TreeGrafter"/>
</dbReference>
<proteinExistence type="inferred from homology"/>
<name>A0AB34K9C8_9PEZI</name>
<sequence length="310" mass="34186">MECLIEKKGLGELQRFGVIAQSDGTDMQDLYVKQIAMAAKAYRITTYALFPESTQRSKIEDLQAYGVIVELSKDNGRSNKDLLARTAAHLEAYRFPSRDEADVIQGHGTVALELEDDVESILETDGTIPDRGAGKLDIVIAIMGNGSALCGICMAFQQTGTRVFGAEMISENGGNVRRDLAYSDKEEGGRYNNRSAFNAPMGALPWSVFTSPSMLSGVLYVDKKAAELARGKLLEQLRVKVGPHDAAPLALGVYSEEFRRLLEKDTAKDRVWNVGVIVQSEISMLENERPEALSESPEDDLKHYMSDLWL</sequence>
<comment type="cofactor">
    <cofactor evidence="1">
        <name>pyridoxal 5'-phosphate</name>
        <dbReference type="ChEBI" id="CHEBI:597326"/>
    </cofactor>
</comment>
<evidence type="ECO:0000313" key="6">
    <source>
        <dbReference type="Proteomes" id="UP000803884"/>
    </source>
</evidence>
<dbReference type="GO" id="GO:0030170">
    <property type="term" value="F:pyridoxal phosphate binding"/>
    <property type="evidence" value="ECO:0007669"/>
    <property type="project" value="TreeGrafter"/>
</dbReference>
<evidence type="ECO:0000256" key="2">
    <source>
        <dbReference type="ARBA" id="ARBA00010869"/>
    </source>
</evidence>
<evidence type="ECO:0000259" key="4">
    <source>
        <dbReference type="Pfam" id="PF00291"/>
    </source>
</evidence>
<comment type="caution">
    <text evidence="5">The sequence shown here is derived from an EMBL/GenBank/DDBJ whole genome shotgun (WGS) entry which is preliminary data.</text>
</comment>
<reference evidence="5 6" key="1">
    <citation type="journal article" date="2020" name="Microbiol. Resour. Announc.">
        <title>Draft Genome Sequence of a Cladosporium Species Isolated from the Mesophotic Ascidian Didemnum maculosum.</title>
        <authorList>
            <person name="Gioti A."/>
            <person name="Siaperas R."/>
            <person name="Nikolaivits E."/>
            <person name="Le Goff G."/>
            <person name="Ouazzani J."/>
            <person name="Kotoulas G."/>
            <person name="Topakas E."/>
        </authorList>
    </citation>
    <scope>NUCLEOTIDE SEQUENCE [LARGE SCALE GENOMIC DNA]</scope>
    <source>
        <strain evidence="5 6">TM138-S3</strain>
    </source>
</reference>
<dbReference type="Pfam" id="PF00291">
    <property type="entry name" value="PALP"/>
    <property type="match status" value="1"/>
</dbReference>
<feature type="domain" description="Tryptophan synthase beta chain-like PALP" evidence="4">
    <location>
        <begin position="35"/>
        <end position="251"/>
    </location>
</feature>
<dbReference type="Gene3D" id="3.40.50.1100">
    <property type="match status" value="2"/>
</dbReference>
<organism evidence="5 6">
    <name type="scientific">Cladosporium halotolerans</name>
    <dbReference type="NCBI Taxonomy" id="1052096"/>
    <lineage>
        <taxon>Eukaryota</taxon>
        <taxon>Fungi</taxon>
        <taxon>Dikarya</taxon>
        <taxon>Ascomycota</taxon>
        <taxon>Pezizomycotina</taxon>
        <taxon>Dothideomycetes</taxon>
        <taxon>Dothideomycetidae</taxon>
        <taxon>Cladosporiales</taxon>
        <taxon>Cladosporiaceae</taxon>
        <taxon>Cladosporium</taxon>
    </lineage>
</organism>
<dbReference type="SUPFAM" id="SSF53686">
    <property type="entry name" value="Tryptophan synthase beta subunit-like PLP-dependent enzymes"/>
    <property type="match status" value="1"/>
</dbReference>
<dbReference type="Proteomes" id="UP000803884">
    <property type="component" value="Unassembled WGS sequence"/>
</dbReference>
<dbReference type="GO" id="GO:0003941">
    <property type="term" value="F:L-serine ammonia-lyase activity"/>
    <property type="evidence" value="ECO:0007669"/>
    <property type="project" value="TreeGrafter"/>
</dbReference>
<evidence type="ECO:0000313" key="5">
    <source>
        <dbReference type="EMBL" id="KAL1581723.1"/>
    </source>
</evidence>
<dbReference type="PANTHER" id="PTHR43050:SF1">
    <property type="entry name" value="SERINE RACEMASE"/>
    <property type="match status" value="1"/>
</dbReference>
<dbReference type="RefSeq" id="XP_069224832.1">
    <property type="nucleotide sequence ID" value="XM_069378131.1"/>
</dbReference>
<dbReference type="InterPro" id="IPR036052">
    <property type="entry name" value="TrpB-like_PALP_sf"/>
</dbReference>
<evidence type="ECO:0000256" key="3">
    <source>
        <dbReference type="ARBA" id="ARBA00022898"/>
    </source>
</evidence>
<keyword evidence="6" id="KW-1185">Reference proteome</keyword>
<dbReference type="GO" id="GO:0005524">
    <property type="term" value="F:ATP binding"/>
    <property type="evidence" value="ECO:0007669"/>
    <property type="project" value="TreeGrafter"/>
</dbReference>
<comment type="similarity">
    <text evidence="2">Belongs to the serine/threonine dehydratase family.</text>
</comment>
<keyword evidence="3" id="KW-0663">Pyridoxal phosphate</keyword>
<gene>
    <name evidence="5" type="ORF">WHR41_09528</name>
</gene>
<dbReference type="AlphaFoldDB" id="A0AB34K9C8"/>
<evidence type="ECO:0000256" key="1">
    <source>
        <dbReference type="ARBA" id="ARBA00001933"/>
    </source>
</evidence>
<dbReference type="GO" id="GO:0018114">
    <property type="term" value="F:threonine racemase activity"/>
    <property type="evidence" value="ECO:0007669"/>
    <property type="project" value="TreeGrafter"/>
</dbReference>
<dbReference type="InterPro" id="IPR001926">
    <property type="entry name" value="TrpB-like_PALP"/>
</dbReference>
<dbReference type="GO" id="GO:0000287">
    <property type="term" value="F:magnesium ion binding"/>
    <property type="evidence" value="ECO:0007669"/>
    <property type="project" value="TreeGrafter"/>
</dbReference>
<dbReference type="EMBL" id="JAAQHG020000219">
    <property type="protein sequence ID" value="KAL1581723.1"/>
    <property type="molecule type" value="Genomic_DNA"/>
</dbReference>
<dbReference type="PANTHER" id="PTHR43050">
    <property type="entry name" value="SERINE / THREONINE RACEMASE FAMILY MEMBER"/>
    <property type="match status" value="1"/>
</dbReference>
<dbReference type="GO" id="GO:0030378">
    <property type="term" value="F:serine racemase activity"/>
    <property type="evidence" value="ECO:0007669"/>
    <property type="project" value="TreeGrafter"/>
</dbReference>
<protein>
    <recommendedName>
        <fullName evidence="4">Tryptophan synthase beta chain-like PALP domain-containing protein</fullName>
    </recommendedName>
</protein>
<accession>A0AB34K9C8</accession>
<dbReference type="GO" id="GO:0008721">
    <property type="term" value="F:D-serine ammonia-lyase activity"/>
    <property type="evidence" value="ECO:0007669"/>
    <property type="project" value="TreeGrafter"/>
</dbReference>